<reference evidence="1" key="1">
    <citation type="submission" date="2018-02" db="EMBL/GenBank/DDBJ databases">
        <title>Rhizophora mucronata_Transcriptome.</title>
        <authorList>
            <person name="Meera S.P."/>
            <person name="Sreeshan A."/>
            <person name="Augustine A."/>
        </authorList>
    </citation>
    <scope>NUCLEOTIDE SEQUENCE</scope>
    <source>
        <tissue evidence="1">Leaf</tissue>
    </source>
</reference>
<name>A0A2P2NEJ1_RHIMU</name>
<protein>
    <submittedName>
        <fullName evidence="1">Uncharacterized protein</fullName>
    </submittedName>
</protein>
<sequence>MLPSEPFVWQCIYMDEKMGRRQSQIALPSLFLLKTFRQENIWYCWFPRE</sequence>
<organism evidence="1">
    <name type="scientific">Rhizophora mucronata</name>
    <name type="common">Asiatic mangrove</name>
    <dbReference type="NCBI Taxonomy" id="61149"/>
    <lineage>
        <taxon>Eukaryota</taxon>
        <taxon>Viridiplantae</taxon>
        <taxon>Streptophyta</taxon>
        <taxon>Embryophyta</taxon>
        <taxon>Tracheophyta</taxon>
        <taxon>Spermatophyta</taxon>
        <taxon>Magnoliopsida</taxon>
        <taxon>eudicotyledons</taxon>
        <taxon>Gunneridae</taxon>
        <taxon>Pentapetalae</taxon>
        <taxon>rosids</taxon>
        <taxon>fabids</taxon>
        <taxon>Malpighiales</taxon>
        <taxon>Rhizophoraceae</taxon>
        <taxon>Rhizophora</taxon>
    </lineage>
</organism>
<dbReference type="EMBL" id="GGEC01060414">
    <property type="protein sequence ID" value="MBX40898.1"/>
    <property type="molecule type" value="Transcribed_RNA"/>
</dbReference>
<dbReference type="AlphaFoldDB" id="A0A2P2NEJ1"/>
<accession>A0A2P2NEJ1</accession>
<proteinExistence type="predicted"/>
<evidence type="ECO:0000313" key="1">
    <source>
        <dbReference type="EMBL" id="MBX40898.1"/>
    </source>
</evidence>